<dbReference type="InterPro" id="IPR013154">
    <property type="entry name" value="ADH-like_N"/>
</dbReference>
<dbReference type="PANTHER" id="PTHR45348">
    <property type="entry name" value="HYPOTHETICAL OXIDOREDUCTASE (EUROFUNG)"/>
    <property type="match status" value="1"/>
</dbReference>
<dbReference type="Pfam" id="PF08240">
    <property type="entry name" value="ADH_N"/>
    <property type="match status" value="1"/>
</dbReference>
<evidence type="ECO:0000259" key="3">
    <source>
        <dbReference type="SMART" id="SM00829"/>
    </source>
</evidence>
<name>S8AYK2_PENO1</name>
<dbReference type="OrthoDB" id="3233595at2759"/>
<proteinExistence type="inferred from homology"/>
<dbReference type="InterPro" id="IPR047122">
    <property type="entry name" value="Trans-enoyl_RdTase-like"/>
</dbReference>
<gene>
    <name evidence="4" type="ORF">PDE_06423</name>
</gene>
<keyword evidence="2" id="KW-0560">Oxidoreductase</keyword>
<sequence length="357" mass="37857">MKEVINLVGPAVKIVDSPIPEPNDDQVLIKVVVSGSNPKDWKVPEYAAGAGPDIPLLAAVKNGLNQGDDIAGIVEKVGKNVVEFKPGDRVAAFHEMCMPHGSYAEYAIAWSHTTFHLPKNTSFEEAATLPLAALTAAASLYGHLQFPAPWTPTETPTPFIIYGASTAVGSFAIKFARNSNIHPIIAIAGKGASYVQGLLDPSKGDAVVDYRQGVQASIQAIKDSLKKSGQPTARHALDTIASEDSAEVVRKSLVEGGKVDFVLPNELDVSPAVKTITNVGSVHNQPGFATHDNFEDLGLVFSRYLTRALKNGTFTAHPFEVRPGGLEGVDDALKDLKAGKASAVKYVFRIADTPGLA</sequence>
<dbReference type="EMBL" id="KB644413">
    <property type="protein sequence ID" value="EPS31468.1"/>
    <property type="molecule type" value="Genomic_DNA"/>
</dbReference>
<dbReference type="AlphaFoldDB" id="S8AYK2"/>
<evidence type="ECO:0000256" key="1">
    <source>
        <dbReference type="ARBA" id="ARBA00008072"/>
    </source>
</evidence>
<evidence type="ECO:0000256" key="2">
    <source>
        <dbReference type="ARBA" id="ARBA00023002"/>
    </source>
</evidence>
<dbReference type="SUPFAM" id="SSF50129">
    <property type="entry name" value="GroES-like"/>
    <property type="match status" value="1"/>
</dbReference>
<dbReference type="SMART" id="SM00829">
    <property type="entry name" value="PKS_ER"/>
    <property type="match status" value="1"/>
</dbReference>
<evidence type="ECO:0000313" key="5">
    <source>
        <dbReference type="Proteomes" id="UP000019376"/>
    </source>
</evidence>
<dbReference type="InterPro" id="IPR036291">
    <property type="entry name" value="NAD(P)-bd_dom_sf"/>
</dbReference>
<dbReference type="eggNOG" id="KOG1198">
    <property type="taxonomic scope" value="Eukaryota"/>
</dbReference>
<keyword evidence="5" id="KW-1185">Reference proteome</keyword>
<comment type="similarity">
    <text evidence="1">Belongs to the zinc-containing alcohol dehydrogenase family.</text>
</comment>
<dbReference type="HOGENOM" id="CLU_026673_16_0_1"/>
<protein>
    <recommendedName>
        <fullName evidence="3">Enoyl reductase (ER) domain-containing protein</fullName>
    </recommendedName>
</protein>
<reference evidence="4 5" key="1">
    <citation type="journal article" date="2013" name="PLoS ONE">
        <title>Genomic and secretomic analyses reveal unique features of the lignocellulolytic enzyme system of Penicillium decumbens.</title>
        <authorList>
            <person name="Liu G."/>
            <person name="Zhang L."/>
            <person name="Wei X."/>
            <person name="Zou G."/>
            <person name="Qin Y."/>
            <person name="Ma L."/>
            <person name="Li J."/>
            <person name="Zheng H."/>
            <person name="Wang S."/>
            <person name="Wang C."/>
            <person name="Xun L."/>
            <person name="Zhao G.-P."/>
            <person name="Zhou Z."/>
            <person name="Qu Y."/>
        </authorList>
    </citation>
    <scope>NUCLEOTIDE SEQUENCE [LARGE SCALE GENOMIC DNA]</scope>
    <source>
        <strain evidence="5">114-2 / CGMCC 5302</strain>
    </source>
</reference>
<dbReference type="InterPro" id="IPR011032">
    <property type="entry name" value="GroES-like_sf"/>
</dbReference>
<accession>S8AYK2</accession>
<dbReference type="PhylomeDB" id="S8AYK2"/>
<dbReference type="CDD" id="cd08249">
    <property type="entry name" value="enoyl_reductase_like"/>
    <property type="match status" value="1"/>
</dbReference>
<dbReference type="Proteomes" id="UP000019376">
    <property type="component" value="Unassembled WGS sequence"/>
</dbReference>
<dbReference type="SUPFAM" id="SSF51735">
    <property type="entry name" value="NAD(P)-binding Rossmann-fold domains"/>
    <property type="match status" value="1"/>
</dbReference>
<dbReference type="PANTHER" id="PTHR45348:SF5">
    <property type="entry name" value="OXIDOREDUCTASE, PUTATIVE (AFU_ORTHOLOGUE AFUA_8G01420)-RELATED"/>
    <property type="match status" value="1"/>
</dbReference>
<dbReference type="InterPro" id="IPR020843">
    <property type="entry name" value="ER"/>
</dbReference>
<evidence type="ECO:0000313" key="4">
    <source>
        <dbReference type="EMBL" id="EPS31468.1"/>
    </source>
</evidence>
<dbReference type="Gene3D" id="3.40.50.720">
    <property type="entry name" value="NAD(P)-binding Rossmann-like Domain"/>
    <property type="match status" value="1"/>
</dbReference>
<organism evidence="4 5">
    <name type="scientific">Penicillium oxalicum (strain 114-2 / CGMCC 5302)</name>
    <name type="common">Penicillium decumbens</name>
    <dbReference type="NCBI Taxonomy" id="933388"/>
    <lineage>
        <taxon>Eukaryota</taxon>
        <taxon>Fungi</taxon>
        <taxon>Dikarya</taxon>
        <taxon>Ascomycota</taxon>
        <taxon>Pezizomycotina</taxon>
        <taxon>Eurotiomycetes</taxon>
        <taxon>Eurotiomycetidae</taxon>
        <taxon>Eurotiales</taxon>
        <taxon>Aspergillaceae</taxon>
        <taxon>Penicillium</taxon>
    </lineage>
</organism>
<feature type="domain" description="Enoyl reductase (ER)" evidence="3">
    <location>
        <begin position="9"/>
        <end position="344"/>
    </location>
</feature>
<dbReference type="STRING" id="933388.S8AYK2"/>
<dbReference type="GO" id="GO:0016651">
    <property type="term" value="F:oxidoreductase activity, acting on NAD(P)H"/>
    <property type="evidence" value="ECO:0007669"/>
    <property type="project" value="InterPro"/>
</dbReference>
<dbReference type="Gene3D" id="3.90.180.10">
    <property type="entry name" value="Medium-chain alcohol dehydrogenases, catalytic domain"/>
    <property type="match status" value="1"/>
</dbReference>